<keyword evidence="1" id="KW-0812">Transmembrane</keyword>
<evidence type="ECO:0000313" key="4">
    <source>
        <dbReference type="Proteomes" id="UP000318288"/>
    </source>
</evidence>
<feature type="transmembrane region" description="Helical" evidence="1">
    <location>
        <begin position="38"/>
        <end position="57"/>
    </location>
</feature>
<name>A0A5C6ECV8_9BACT</name>
<feature type="transmembrane region" description="Helical" evidence="1">
    <location>
        <begin position="14"/>
        <end position="32"/>
    </location>
</feature>
<feature type="transmembrane region" description="Helical" evidence="1">
    <location>
        <begin position="211"/>
        <end position="231"/>
    </location>
</feature>
<dbReference type="RefSeq" id="WP_146462106.1">
    <property type="nucleotide sequence ID" value="NZ_SJPW01000008.1"/>
</dbReference>
<keyword evidence="1" id="KW-1133">Transmembrane helix</keyword>
<dbReference type="InterPro" id="IPR025403">
    <property type="entry name" value="TgpA-like_C"/>
</dbReference>
<dbReference type="InterPro" id="IPR002931">
    <property type="entry name" value="Transglutaminase-like"/>
</dbReference>
<protein>
    <submittedName>
        <fullName evidence="3">Protein-glutamine gamma-glutamyltransferase</fullName>
        <ecNumber evidence="3">2.3.2.13</ecNumber>
    </submittedName>
</protein>
<feature type="domain" description="Transglutaminase-like" evidence="2">
    <location>
        <begin position="529"/>
        <end position="616"/>
    </location>
</feature>
<dbReference type="InterPro" id="IPR021878">
    <property type="entry name" value="TgpA_N"/>
</dbReference>
<reference evidence="3 4" key="1">
    <citation type="submission" date="2019-02" db="EMBL/GenBank/DDBJ databases">
        <title>Deep-cultivation of Planctomycetes and their phenomic and genomic characterization uncovers novel biology.</title>
        <authorList>
            <person name="Wiegand S."/>
            <person name="Jogler M."/>
            <person name="Boedeker C."/>
            <person name="Pinto D."/>
            <person name="Vollmers J."/>
            <person name="Rivas-Marin E."/>
            <person name="Kohn T."/>
            <person name="Peeters S.H."/>
            <person name="Heuer A."/>
            <person name="Rast P."/>
            <person name="Oberbeckmann S."/>
            <person name="Bunk B."/>
            <person name="Jeske O."/>
            <person name="Meyerdierks A."/>
            <person name="Storesund J.E."/>
            <person name="Kallscheuer N."/>
            <person name="Luecker S."/>
            <person name="Lage O.M."/>
            <person name="Pohl T."/>
            <person name="Merkel B.J."/>
            <person name="Hornburger P."/>
            <person name="Mueller R.-W."/>
            <person name="Bruemmer F."/>
            <person name="Labrenz M."/>
            <person name="Spormann A.M."/>
            <person name="Op Den Camp H."/>
            <person name="Overmann J."/>
            <person name="Amann R."/>
            <person name="Jetten M.S.M."/>
            <person name="Mascher T."/>
            <person name="Medema M.H."/>
            <person name="Devos D.P."/>
            <person name="Kaster A.-K."/>
            <person name="Ovreas L."/>
            <person name="Rohde M."/>
            <person name="Galperin M.Y."/>
            <person name="Jogler C."/>
        </authorList>
    </citation>
    <scope>NUCLEOTIDE SEQUENCE [LARGE SCALE GENOMIC DNA]</scope>
    <source>
        <strain evidence="3 4">Poly51</strain>
    </source>
</reference>
<evidence type="ECO:0000313" key="3">
    <source>
        <dbReference type="EMBL" id="TWU46315.1"/>
    </source>
</evidence>
<proteinExistence type="predicted"/>
<feature type="transmembrane region" description="Helical" evidence="1">
    <location>
        <begin position="697"/>
        <end position="717"/>
    </location>
</feature>
<dbReference type="Pfam" id="PF01841">
    <property type="entry name" value="Transglut_core"/>
    <property type="match status" value="1"/>
</dbReference>
<dbReference type="Pfam" id="PF13559">
    <property type="entry name" value="DUF4129"/>
    <property type="match status" value="1"/>
</dbReference>
<comment type="caution">
    <text evidence="3">The sequence shown here is derived from an EMBL/GenBank/DDBJ whole genome shotgun (WGS) entry which is preliminary data.</text>
</comment>
<keyword evidence="1" id="KW-0472">Membrane</keyword>
<dbReference type="AlphaFoldDB" id="A0A5C6ECV8"/>
<dbReference type="Pfam" id="PF11992">
    <property type="entry name" value="TgpA_N"/>
    <property type="match status" value="1"/>
</dbReference>
<dbReference type="EMBL" id="SJPW01000008">
    <property type="protein sequence ID" value="TWU46315.1"/>
    <property type="molecule type" value="Genomic_DNA"/>
</dbReference>
<keyword evidence="4" id="KW-1185">Reference proteome</keyword>
<sequence length="848" mass="93745">MIPNADAQRIGSRLKLYFALLSCLGGLVLTSGTSVESISYLAIFFAAFGYVFVDWLGLFALPPIAAYAAMGLAALYCVSDFVDLDAPGNHQMVAVAQLLVFVQGILMMQRKTRRILEQLGVFCLLQLIVAAVFNNAINFGLILVPISIIGAWALTSLAALSASEGVLSGIGIEDDDGHRPRSRDDSTSVISIVASQSSGALAKTSLRLPRFTIMTVAPAVLLVGTIFFYALPRTTEAARGNNPGQALVGFSDELRLEQIGEMMQSSQIALRVWLTNRATGGPYIVDDGLYLRGRVLERYAPQKDTAVWHNLNEATVNHQKDLPLEFVPRRSTDDNFYDVVEAKIVSEASRSDALFAIPPYHRVRSEPEIEHCSDRWTIGRLAKTSWNHPRISYEWGTHAFRRGTQSDLVAQVSSVRVNPDAFDRSENRSKQRLSSEVIASYGDALRLRTDEERRHENYVKALLKFDRDAMAETARLAEMLADSVSGRRKNDYQIAKAMESHLASSGEFGYTLKLDADRYPGMDPTEQFVLIDKKGHCQFFASALVMMLRSQGIPSRIVVGYHTDEYNEIGNNYVARQLHAHAWVEALINRDQLDRNRNVYGQPEAGAYWLRLDPTPGTGRMDERAGGVGEVFDLAQNMWDDYVVDMDGTRQEKAFLGNSGINPMHRSYVKFVEKLGNIVRRVRAGELGGGSLAGRSLFSWPAAVLGVGLTLLAVVLFRMPTPVWLRGERSEQTSDDVAEPKIAFYSQTLSQLSRTGIRRVASQTPSELASDATTRLQHPQVPSIGGPLAVLTEAFYRHRFGQIPDLEIATKSGHDQSDAGQDVQDALHQLTQSVDLMIIGQNAAERKA</sequence>
<keyword evidence="3" id="KW-0808">Transferase</keyword>
<dbReference type="EC" id="2.3.2.13" evidence="3"/>
<dbReference type="OrthoDB" id="9804872at2"/>
<dbReference type="SMART" id="SM00460">
    <property type="entry name" value="TGc"/>
    <property type="match status" value="1"/>
</dbReference>
<gene>
    <name evidence="3" type="primary">tgpA_3</name>
    <name evidence="3" type="ORF">Poly51_57110</name>
</gene>
<dbReference type="InterPro" id="IPR038765">
    <property type="entry name" value="Papain-like_cys_pep_sf"/>
</dbReference>
<dbReference type="PANTHER" id="PTHR42736">
    <property type="entry name" value="PROTEIN-GLUTAMINE GAMMA-GLUTAMYLTRANSFERASE"/>
    <property type="match status" value="1"/>
</dbReference>
<feature type="transmembrane region" description="Helical" evidence="1">
    <location>
        <begin position="139"/>
        <end position="160"/>
    </location>
</feature>
<evidence type="ECO:0000256" key="1">
    <source>
        <dbReference type="SAM" id="Phobius"/>
    </source>
</evidence>
<accession>A0A5C6ECV8</accession>
<evidence type="ECO:0000259" key="2">
    <source>
        <dbReference type="SMART" id="SM00460"/>
    </source>
</evidence>
<dbReference type="Proteomes" id="UP000318288">
    <property type="component" value="Unassembled WGS sequence"/>
</dbReference>
<feature type="transmembrane region" description="Helical" evidence="1">
    <location>
        <begin position="115"/>
        <end position="133"/>
    </location>
</feature>
<dbReference type="PANTHER" id="PTHR42736:SF1">
    <property type="entry name" value="PROTEIN-GLUTAMINE GAMMA-GLUTAMYLTRANSFERASE"/>
    <property type="match status" value="1"/>
</dbReference>
<keyword evidence="3" id="KW-0012">Acyltransferase</keyword>
<dbReference type="Gene3D" id="3.10.620.30">
    <property type="match status" value="1"/>
</dbReference>
<organism evidence="3 4">
    <name type="scientific">Rubripirellula tenax</name>
    <dbReference type="NCBI Taxonomy" id="2528015"/>
    <lineage>
        <taxon>Bacteria</taxon>
        <taxon>Pseudomonadati</taxon>
        <taxon>Planctomycetota</taxon>
        <taxon>Planctomycetia</taxon>
        <taxon>Pirellulales</taxon>
        <taxon>Pirellulaceae</taxon>
        <taxon>Rubripirellula</taxon>
    </lineage>
</organism>
<dbReference type="SUPFAM" id="SSF54001">
    <property type="entry name" value="Cysteine proteinases"/>
    <property type="match status" value="1"/>
</dbReference>
<dbReference type="GO" id="GO:0003810">
    <property type="term" value="F:protein-glutamine gamma-glutamyltransferase activity"/>
    <property type="evidence" value="ECO:0007669"/>
    <property type="project" value="UniProtKB-EC"/>
</dbReference>
<dbReference type="InterPro" id="IPR052901">
    <property type="entry name" value="Bact_TGase-like"/>
</dbReference>